<evidence type="ECO:0000256" key="14">
    <source>
        <dbReference type="ARBA" id="ARBA00024015"/>
    </source>
</evidence>
<evidence type="ECO:0000256" key="7">
    <source>
        <dbReference type="ARBA" id="ARBA00022723"/>
    </source>
</evidence>
<comment type="similarity">
    <text evidence="2">Belongs to the polyprenol kinase family.</text>
</comment>
<feature type="compositionally biased region" description="Gly residues" evidence="17">
    <location>
        <begin position="1107"/>
        <end position="1119"/>
    </location>
</feature>
<dbReference type="AlphaFoldDB" id="A0A2K3CP65"/>
<dbReference type="PANTHER" id="PTHR32523:SF8">
    <property type="entry name" value="DOLICHOL KINASE"/>
    <property type="match status" value="1"/>
</dbReference>
<dbReference type="Proteomes" id="UP000006906">
    <property type="component" value="Chromosome 17"/>
</dbReference>
<keyword evidence="10" id="KW-0862">Zinc</keyword>
<feature type="region of interest" description="Disordered" evidence="17">
    <location>
        <begin position="1093"/>
        <end position="1119"/>
    </location>
</feature>
<sequence length="1236" mass="126710">MPPRRQAAGRDVRSRLSDDAAAVHAQVIRLAKRADAEGGLRDLPESDTNELQSSILKLHGKRLDGVDQLPSQLDEHGTLEFWAATFSVHAYALRDYCAIHQDLQQLLEQRHARRGGVDQEETPAFRRLARLLERMATLVSYFATIMSSCDGFTMGSMGSERRVLALLRADTLKVYAAVFDTVARGQLSGSTAENAAMTCGTLLQVIPECTGVHNVPCNSSDDFNLKLYSEFVKAAAESHVLEHACRVLLRLSEGAATAAQTPAEREEHFPAFLALSRMALNKAICRLVAPLAMRQSVGALHPRPLAAPRTGTDPALLALLPAVRGLLSGTGVQLWVAKQLLDVANVVPVAETAAAGQEPKGYTGVAAAAGAVTADASRYLGLPPTARTPPHLLSYVMLGSSIHDEEAGLPDAKGAAIALRMALDIARTVWQITISGPLAPVMVVPGVPIGGSAGSRGSATAACSAAGGSVAGGSAAGGSSAGGSAAGGSAAGVGSAKGASAAASPGAGGGAARVSVARSSSAGGSRAGGGLVAGARAAVGTSAVGAPGPGGGANAVAGGSDGGGAAGASSLYRLPSSIPLSPGQVCALIVTILDVILKAETQKPASSGLHAQDEMASIMALACRLAAELQPQSAPAILSRLWRTARSWLLCMPAHQGRPTVKHMLPPLGSLLLHEYAGESESRLQRAIGGGPEKDDNRTVAFTAALRAGFVELLTVALEGSLDLAAAGQVAASGVPYLAELLLRRSCVLPPLLAYGDSARLMRLLEVLRVGVDTVRDQSHVGGRGALETEAFAIAAGDTMQVLVELLEHVAAVCMRAPPEGLASWVGGAGSSSSSSSSSSGGSAGCAAGGAAAGAGCLPGQPIPNELAAAIDRTAAALLTKGSRQQVPKQRLRRMWLMAHNQPGAQSFAVLALSRLLPTLFQLRRTNLSEAGVPKDLLLGITRVFMAAALQLLRVVVALAAGSSCATPRIGAGPQAMSLRHARARSWHGLLMAEEGVVLTWVAAVLTAATKRQWPEGHAAALDLLEVLVLTLPPQDLASHVKLQTAGGAGVAAQEAPSQPSLPLALSEGWLAQQGRGKLLAALKERGCPVLPGADGGSSSRGCSSRGAGGGSSSDAAGGGSWPCWYKRTEADQQLIKAVTGQHSLELIPEVPAPMEALWLLQANLGIEVCARPGCSQFDLKKVTSSQHVCEGCAVAAYCSSECKGAHAWAGHFKAECACMQEVREVCASIYRYCGA</sequence>
<keyword evidence="5" id="KW-0808">Transferase</keyword>
<evidence type="ECO:0000256" key="12">
    <source>
        <dbReference type="ARBA" id="ARBA00022989"/>
    </source>
</evidence>
<feature type="compositionally biased region" description="Low complexity" evidence="17">
    <location>
        <begin position="1097"/>
        <end position="1106"/>
    </location>
</feature>
<keyword evidence="7" id="KW-0479">Metal-binding</keyword>
<name>A0A2K3CP65_CHLRE</name>
<comment type="catalytic activity">
    <reaction evidence="16">
        <text>phytol + CTP = phytyl phosphate + CDP + H(+)</text>
        <dbReference type="Rhea" id="RHEA:38055"/>
        <dbReference type="ChEBI" id="CHEBI:15378"/>
        <dbReference type="ChEBI" id="CHEBI:17327"/>
        <dbReference type="ChEBI" id="CHEBI:37563"/>
        <dbReference type="ChEBI" id="CHEBI:58069"/>
        <dbReference type="ChEBI" id="CHEBI:75483"/>
        <dbReference type="EC" id="2.7.1.182"/>
    </reaction>
</comment>
<evidence type="ECO:0000256" key="17">
    <source>
        <dbReference type="SAM" id="MobiDB-lite"/>
    </source>
</evidence>
<evidence type="ECO:0000256" key="13">
    <source>
        <dbReference type="ARBA" id="ARBA00023136"/>
    </source>
</evidence>
<dbReference type="InterPro" id="IPR039606">
    <property type="entry name" value="Phytol/farnesol_kinase"/>
</dbReference>
<keyword evidence="3" id="KW-0150">Chloroplast</keyword>
<organism evidence="19 20">
    <name type="scientific">Chlamydomonas reinhardtii</name>
    <name type="common">Chlamydomonas smithii</name>
    <dbReference type="NCBI Taxonomy" id="3055"/>
    <lineage>
        <taxon>Eukaryota</taxon>
        <taxon>Viridiplantae</taxon>
        <taxon>Chlorophyta</taxon>
        <taxon>core chlorophytes</taxon>
        <taxon>Chlorophyceae</taxon>
        <taxon>CS clade</taxon>
        <taxon>Chlamydomonadales</taxon>
        <taxon>Chlamydomonadaceae</taxon>
        <taxon>Chlamydomonas</taxon>
    </lineage>
</organism>
<evidence type="ECO:0000256" key="5">
    <source>
        <dbReference type="ARBA" id="ARBA00022679"/>
    </source>
</evidence>
<dbReference type="Gramene" id="PNW70076">
    <property type="protein sequence ID" value="PNW70076"/>
    <property type="gene ID" value="CHLRE_17g704750v5"/>
</dbReference>
<keyword evidence="8" id="KW-0863">Zinc-finger</keyword>
<evidence type="ECO:0000256" key="1">
    <source>
        <dbReference type="ARBA" id="ARBA00004508"/>
    </source>
</evidence>
<dbReference type="GO" id="GO:0016301">
    <property type="term" value="F:kinase activity"/>
    <property type="evidence" value="ECO:0000318"/>
    <property type="project" value="GO_Central"/>
</dbReference>
<keyword evidence="4" id="KW-0934">Plastid</keyword>
<evidence type="ECO:0000256" key="11">
    <source>
        <dbReference type="ARBA" id="ARBA00022946"/>
    </source>
</evidence>
<dbReference type="InParanoid" id="A0A2K3CP65"/>
<dbReference type="KEGG" id="cre:CHLRE_17g704750v5"/>
<dbReference type="EC" id="2.7.1.182" evidence="15"/>
<dbReference type="GeneID" id="5717233"/>
<evidence type="ECO:0000256" key="9">
    <source>
        <dbReference type="ARBA" id="ARBA00022777"/>
    </source>
</evidence>
<evidence type="ECO:0000256" key="4">
    <source>
        <dbReference type="ARBA" id="ARBA00022640"/>
    </source>
</evidence>
<reference evidence="19 20" key="1">
    <citation type="journal article" date="2007" name="Science">
        <title>The Chlamydomonas genome reveals the evolution of key animal and plant functions.</title>
        <authorList>
            <person name="Merchant S.S."/>
            <person name="Prochnik S.E."/>
            <person name="Vallon O."/>
            <person name="Harris E.H."/>
            <person name="Karpowicz S.J."/>
            <person name="Witman G.B."/>
            <person name="Terry A."/>
            <person name="Salamov A."/>
            <person name="Fritz-Laylin L.K."/>
            <person name="Marechal-Drouard L."/>
            <person name="Marshall W.F."/>
            <person name="Qu L.H."/>
            <person name="Nelson D.R."/>
            <person name="Sanderfoot A.A."/>
            <person name="Spalding M.H."/>
            <person name="Kapitonov V.V."/>
            <person name="Ren Q."/>
            <person name="Ferris P."/>
            <person name="Lindquist E."/>
            <person name="Shapiro H."/>
            <person name="Lucas S.M."/>
            <person name="Grimwood J."/>
            <person name="Schmutz J."/>
            <person name="Cardol P."/>
            <person name="Cerutti H."/>
            <person name="Chanfreau G."/>
            <person name="Chen C.L."/>
            <person name="Cognat V."/>
            <person name="Croft M.T."/>
            <person name="Dent R."/>
            <person name="Dutcher S."/>
            <person name="Fernandez E."/>
            <person name="Fukuzawa H."/>
            <person name="Gonzalez-Ballester D."/>
            <person name="Gonzalez-Halphen D."/>
            <person name="Hallmann A."/>
            <person name="Hanikenne M."/>
            <person name="Hippler M."/>
            <person name="Inwood W."/>
            <person name="Jabbari K."/>
            <person name="Kalanon M."/>
            <person name="Kuras R."/>
            <person name="Lefebvre P.A."/>
            <person name="Lemaire S.D."/>
            <person name="Lobanov A.V."/>
            <person name="Lohr M."/>
            <person name="Manuell A."/>
            <person name="Meier I."/>
            <person name="Mets L."/>
            <person name="Mittag M."/>
            <person name="Mittelmeier T."/>
            <person name="Moroney J.V."/>
            <person name="Moseley J."/>
            <person name="Napoli C."/>
            <person name="Nedelcu A.M."/>
            <person name="Niyogi K."/>
            <person name="Novoselov S.V."/>
            <person name="Paulsen I.T."/>
            <person name="Pazour G."/>
            <person name="Purton S."/>
            <person name="Ral J.P."/>
            <person name="Riano-Pachon D.M."/>
            <person name="Riekhof W."/>
            <person name="Rymarquis L."/>
            <person name="Schroda M."/>
            <person name="Stern D."/>
            <person name="Umen J."/>
            <person name="Willows R."/>
            <person name="Wilson N."/>
            <person name="Zimmer S.L."/>
            <person name="Allmer J."/>
            <person name="Balk J."/>
            <person name="Bisova K."/>
            <person name="Chen C.J."/>
            <person name="Elias M."/>
            <person name="Gendler K."/>
            <person name="Hauser C."/>
            <person name="Lamb M.R."/>
            <person name="Ledford H."/>
            <person name="Long J.C."/>
            <person name="Minagawa J."/>
            <person name="Page M.D."/>
            <person name="Pan J."/>
            <person name="Pootakham W."/>
            <person name="Roje S."/>
            <person name="Rose A."/>
            <person name="Stahlberg E."/>
            <person name="Terauchi A.M."/>
            <person name="Yang P."/>
            <person name="Ball S."/>
            <person name="Bowler C."/>
            <person name="Dieckmann C.L."/>
            <person name="Gladyshev V.N."/>
            <person name="Green P."/>
            <person name="Jorgensen R."/>
            <person name="Mayfield S."/>
            <person name="Mueller-Roeber B."/>
            <person name="Rajamani S."/>
            <person name="Sayre R.T."/>
            <person name="Brokstein P."/>
            <person name="Dubchak I."/>
            <person name="Goodstein D."/>
            <person name="Hornick L."/>
            <person name="Huang Y.W."/>
            <person name="Jhaveri J."/>
            <person name="Luo Y."/>
            <person name="Martinez D."/>
            <person name="Ngau W.C."/>
            <person name="Otillar B."/>
            <person name="Poliakov A."/>
            <person name="Porter A."/>
            <person name="Szajkowski L."/>
            <person name="Werner G."/>
            <person name="Zhou K."/>
            <person name="Grigoriev I.V."/>
            <person name="Rokhsar D.S."/>
            <person name="Grossman A.R."/>
        </authorList>
    </citation>
    <scope>NUCLEOTIDE SEQUENCE [LARGE SCALE GENOMIC DNA]</scope>
    <source>
        <strain evidence="20">CC-503</strain>
    </source>
</reference>
<keyword evidence="11" id="KW-0809">Transit peptide</keyword>
<evidence type="ECO:0000313" key="20">
    <source>
        <dbReference type="Proteomes" id="UP000006906"/>
    </source>
</evidence>
<evidence type="ECO:0000256" key="6">
    <source>
        <dbReference type="ARBA" id="ARBA00022692"/>
    </source>
</evidence>
<evidence type="ECO:0000256" key="8">
    <source>
        <dbReference type="ARBA" id="ARBA00022771"/>
    </source>
</evidence>
<dbReference type="GO" id="GO:0008270">
    <property type="term" value="F:zinc ion binding"/>
    <property type="evidence" value="ECO:0007669"/>
    <property type="project" value="UniProtKB-KW"/>
</dbReference>
<feature type="domain" description="MYND-type" evidence="18">
    <location>
        <begin position="1170"/>
        <end position="1217"/>
    </location>
</feature>
<dbReference type="PANTHER" id="PTHR32523">
    <property type="entry name" value="PHYTOL KINASE 1, CHLOROPLASTIC"/>
    <property type="match status" value="1"/>
</dbReference>
<proteinExistence type="inferred from homology"/>
<dbReference type="EMBL" id="CM008978">
    <property type="protein sequence ID" value="PNW70076.1"/>
    <property type="molecule type" value="Genomic_DNA"/>
</dbReference>
<keyword evidence="9" id="KW-0418">Kinase</keyword>
<dbReference type="GO" id="GO:0010276">
    <property type="term" value="F:phytol kinase activity"/>
    <property type="evidence" value="ECO:0007669"/>
    <property type="project" value="UniProtKB-EC"/>
</dbReference>
<evidence type="ECO:0000256" key="15">
    <source>
        <dbReference type="ARBA" id="ARBA00039024"/>
    </source>
</evidence>
<comment type="pathway">
    <text evidence="14">Cofactor biosynthesis; tocopherol biosynthesis.</text>
</comment>
<keyword evidence="13" id="KW-0472">Membrane</keyword>
<evidence type="ECO:0000256" key="2">
    <source>
        <dbReference type="ARBA" id="ARBA00010794"/>
    </source>
</evidence>
<evidence type="ECO:0000313" key="19">
    <source>
        <dbReference type="EMBL" id="PNW70076.1"/>
    </source>
</evidence>
<keyword evidence="20" id="KW-1185">Reference proteome</keyword>
<dbReference type="OrthoDB" id="549148at2759"/>
<accession>A0A2K3CP65</accession>
<evidence type="ECO:0000259" key="18">
    <source>
        <dbReference type="PROSITE" id="PS01360"/>
    </source>
</evidence>
<dbReference type="GO" id="GO:0016020">
    <property type="term" value="C:membrane"/>
    <property type="evidence" value="ECO:0007669"/>
    <property type="project" value="UniProtKB-SubCell"/>
</dbReference>
<evidence type="ECO:0000256" key="10">
    <source>
        <dbReference type="ARBA" id="ARBA00022833"/>
    </source>
</evidence>
<evidence type="ECO:0000256" key="16">
    <source>
        <dbReference type="ARBA" id="ARBA00048889"/>
    </source>
</evidence>
<evidence type="ECO:0000256" key="3">
    <source>
        <dbReference type="ARBA" id="ARBA00022528"/>
    </source>
</evidence>
<gene>
    <name evidence="19" type="ORF">CHLRE_17g704750v5</name>
</gene>
<protein>
    <recommendedName>
        <fullName evidence="15">phytol kinase</fullName>
        <ecNumber evidence="15">2.7.1.182</ecNumber>
    </recommendedName>
</protein>
<comment type="subcellular location">
    <subcellularLocation>
        <location evidence="1">Plastid</location>
        <location evidence="1">Chloroplast membrane</location>
        <topology evidence="1">Multi-pass membrane protein</topology>
    </subcellularLocation>
</comment>
<keyword evidence="12" id="KW-1133">Transmembrane helix</keyword>
<dbReference type="PROSITE" id="PS01360">
    <property type="entry name" value="ZF_MYND_1"/>
    <property type="match status" value="1"/>
</dbReference>
<dbReference type="GO" id="GO:0009507">
    <property type="term" value="C:chloroplast"/>
    <property type="evidence" value="ECO:0007669"/>
    <property type="project" value="UniProtKB-SubCell"/>
</dbReference>
<dbReference type="InterPro" id="IPR002893">
    <property type="entry name" value="Znf_MYND"/>
</dbReference>
<keyword evidence="6" id="KW-0812">Transmembrane</keyword>
<dbReference type="RefSeq" id="XP_042914434.1">
    <property type="nucleotide sequence ID" value="XM_043071975.1"/>
</dbReference>